<gene>
    <name evidence="2" type="ORF">IW252_001999</name>
</gene>
<dbReference type="Gene3D" id="1.10.287.1060">
    <property type="entry name" value="ESAT-6-like"/>
    <property type="match status" value="1"/>
</dbReference>
<dbReference type="AlphaFoldDB" id="A0A931GFZ9"/>
<comment type="caution">
    <text evidence="2">The sequence shown here is derived from an EMBL/GenBank/DDBJ whole genome shotgun (WGS) entry which is preliminary data.</text>
</comment>
<reference evidence="2" key="1">
    <citation type="submission" date="2020-11" db="EMBL/GenBank/DDBJ databases">
        <title>Sequencing the genomes of 1000 actinobacteria strains.</title>
        <authorList>
            <person name="Klenk H.-P."/>
        </authorList>
    </citation>
    <scope>NUCLEOTIDE SEQUENCE</scope>
    <source>
        <strain evidence="2">DSM 26152</strain>
    </source>
</reference>
<evidence type="ECO:0000256" key="1">
    <source>
        <dbReference type="RuleBase" id="RU362001"/>
    </source>
</evidence>
<dbReference type="SUPFAM" id="SSF140453">
    <property type="entry name" value="EsxAB dimer-like"/>
    <property type="match status" value="1"/>
</dbReference>
<keyword evidence="3" id="KW-1185">Reference proteome</keyword>
<proteinExistence type="inferred from homology"/>
<evidence type="ECO:0000313" key="3">
    <source>
        <dbReference type="Proteomes" id="UP000625033"/>
    </source>
</evidence>
<organism evidence="2 3">
    <name type="scientific">Zhihengliuella flava</name>
    <dbReference type="NCBI Taxonomy" id="1285193"/>
    <lineage>
        <taxon>Bacteria</taxon>
        <taxon>Bacillati</taxon>
        <taxon>Actinomycetota</taxon>
        <taxon>Actinomycetes</taxon>
        <taxon>Micrococcales</taxon>
        <taxon>Micrococcaceae</taxon>
        <taxon>Zhihengliuella</taxon>
    </lineage>
</organism>
<dbReference type="Pfam" id="PF06013">
    <property type="entry name" value="WXG100"/>
    <property type="match status" value="1"/>
</dbReference>
<dbReference type="RefSeq" id="WP_196836437.1">
    <property type="nucleotide sequence ID" value="NZ_JADOTZ010000001.1"/>
</dbReference>
<comment type="similarity">
    <text evidence="1">Belongs to the WXG100 family.</text>
</comment>
<protein>
    <recommendedName>
        <fullName evidence="1">ESAT-6-like protein</fullName>
    </recommendedName>
</protein>
<dbReference type="EMBL" id="JADOTZ010000001">
    <property type="protein sequence ID" value="MBG6085232.1"/>
    <property type="molecule type" value="Genomic_DNA"/>
</dbReference>
<dbReference type="Proteomes" id="UP000625033">
    <property type="component" value="Unassembled WGS sequence"/>
</dbReference>
<dbReference type="InterPro" id="IPR036689">
    <property type="entry name" value="ESAT-6-like_sf"/>
</dbReference>
<sequence length="96" mass="10427">MSSFAANTVEMRAKAQAVQGTIERLRAEVNTMQGSLQELEGTWHGAAAANFQAVISDWRATQLRVEESLTNINTALARASQQYDGAEAANASMFTY</sequence>
<dbReference type="NCBIfam" id="TIGR03930">
    <property type="entry name" value="WXG100_ESAT6"/>
    <property type="match status" value="1"/>
</dbReference>
<accession>A0A931GFZ9</accession>
<dbReference type="InterPro" id="IPR010310">
    <property type="entry name" value="T7SS_ESAT-6-like"/>
</dbReference>
<evidence type="ECO:0000313" key="2">
    <source>
        <dbReference type="EMBL" id="MBG6085232.1"/>
    </source>
</evidence>
<name>A0A931GFZ9_9MICC</name>